<dbReference type="SUPFAM" id="SSF55486">
    <property type="entry name" value="Metalloproteases ('zincins'), catalytic domain"/>
    <property type="match status" value="1"/>
</dbReference>
<gene>
    <name evidence="2" type="ORF">GCM10010123_07390</name>
</gene>
<organism evidence="2 3">
    <name type="scientific">Pilimelia anulata</name>
    <dbReference type="NCBI Taxonomy" id="53371"/>
    <lineage>
        <taxon>Bacteria</taxon>
        <taxon>Bacillati</taxon>
        <taxon>Actinomycetota</taxon>
        <taxon>Actinomycetes</taxon>
        <taxon>Micromonosporales</taxon>
        <taxon>Micromonosporaceae</taxon>
        <taxon>Pilimelia</taxon>
    </lineage>
</organism>
<keyword evidence="1" id="KW-0732">Signal</keyword>
<name>A0A8J3B746_9ACTN</name>
<dbReference type="RefSeq" id="WP_189168543.1">
    <property type="nucleotide sequence ID" value="NZ_BMQB01000001.1"/>
</dbReference>
<dbReference type="EMBL" id="BMQB01000001">
    <property type="protein sequence ID" value="GGJ80030.1"/>
    <property type="molecule type" value="Genomic_DNA"/>
</dbReference>
<comment type="caution">
    <text evidence="2">The sequence shown here is derived from an EMBL/GenBank/DDBJ whole genome shotgun (WGS) entry which is preliminary data.</text>
</comment>
<protein>
    <submittedName>
        <fullName evidence="2">Uncharacterized protein</fullName>
    </submittedName>
</protein>
<feature type="chain" id="PRO_5035218900" evidence="1">
    <location>
        <begin position="27"/>
        <end position="177"/>
    </location>
</feature>
<sequence length="177" mass="18262">MSTLTRTLIGALTGLTLLLSAAPAGAAEADDARPTAAIVAVGTPDGALTGVNGDPLGEVEKPAPGTTAVAPPPWSYYLTPSCNNFADAIRRGANWWGSASEGRGTPVTCVGGYIQGCGGDRVVGCNWGAGQRISISTRVRDLALLAAHEFGHNWHGHTGQGCNSWQNINTMMRTLTC</sequence>
<evidence type="ECO:0000313" key="3">
    <source>
        <dbReference type="Proteomes" id="UP000649739"/>
    </source>
</evidence>
<dbReference type="AlphaFoldDB" id="A0A8J3B746"/>
<reference evidence="2" key="1">
    <citation type="journal article" date="2014" name="Int. J. Syst. Evol. Microbiol.">
        <title>Complete genome sequence of Corynebacterium casei LMG S-19264T (=DSM 44701T), isolated from a smear-ripened cheese.</title>
        <authorList>
            <consortium name="US DOE Joint Genome Institute (JGI-PGF)"/>
            <person name="Walter F."/>
            <person name="Albersmeier A."/>
            <person name="Kalinowski J."/>
            <person name="Ruckert C."/>
        </authorList>
    </citation>
    <scope>NUCLEOTIDE SEQUENCE</scope>
    <source>
        <strain evidence="2">JCM 3090</strain>
    </source>
</reference>
<proteinExistence type="predicted"/>
<evidence type="ECO:0000256" key="1">
    <source>
        <dbReference type="SAM" id="SignalP"/>
    </source>
</evidence>
<evidence type="ECO:0000313" key="2">
    <source>
        <dbReference type="EMBL" id="GGJ80030.1"/>
    </source>
</evidence>
<reference evidence="2" key="2">
    <citation type="submission" date="2020-09" db="EMBL/GenBank/DDBJ databases">
        <authorList>
            <person name="Sun Q."/>
            <person name="Ohkuma M."/>
        </authorList>
    </citation>
    <scope>NUCLEOTIDE SEQUENCE</scope>
    <source>
        <strain evidence="2">JCM 3090</strain>
    </source>
</reference>
<accession>A0A8J3B746</accession>
<dbReference type="Proteomes" id="UP000649739">
    <property type="component" value="Unassembled WGS sequence"/>
</dbReference>
<feature type="signal peptide" evidence="1">
    <location>
        <begin position="1"/>
        <end position="26"/>
    </location>
</feature>
<keyword evidence="3" id="KW-1185">Reference proteome</keyword>